<gene>
    <name evidence="2" type="ORF">RAS_p640</name>
</gene>
<dbReference type="Proteomes" id="UP000321183">
    <property type="component" value="Plasmid pRA1"/>
</dbReference>
<evidence type="ECO:0000256" key="1">
    <source>
        <dbReference type="SAM" id="Phobius"/>
    </source>
</evidence>
<reference evidence="2 3" key="1">
    <citation type="submission" date="2019-04" db="EMBL/GenBank/DDBJ databases">
        <title>Draft genome sequence of Rickettsia asiatica Maytaro1284.</title>
        <authorList>
            <person name="Thu M."/>
            <person name="Qiu Y."/>
            <person name="Nakao R."/>
        </authorList>
    </citation>
    <scope>NUCLEOTIDE SEQUENCE [LARGE SCALE GENOMIC DNA]</scope>
    <source>
        <strain evidence="2 3">Maytaro1284</strain>
        <plasmid evidence="2 3">pRA1</plasmid>
    </source>
</reference>
<dbReference type="AlphaFoldDB" id="A0A510G964"/>
<dbReference type="RefSeq" id="WP_032139695.1">
    <property type="nucleotide sequence ID" value="NZ_AP019564.1"/>
</dbReference>
<dbReference type="KEGG" id="ras:RAS_p640"/>
<proteinExistence type="predicted"/>
<feature type="transmembrane region" description="Helical" evidence="1">
    <location>
        <begin position="32"/>
        <end position="53"/>
    </location>
</feature>
<sequence>MSQHQISNNESKTSLQVEALNNIAVNKHQVNVIMISIVLLIFLIGCCCGHLGSQMLSNYQDKMQILYVSRSEIMDLEKARLEQSQDPAGRMFFGEINKAISLIREEAMKHEDNYNRVIFVGDNYVEGRNTKSISKIVYEKVINQLGVQLRGKTNAREQKVSNNE</sequence>
<keyword evidence="2" id="KW-0614">Plasmid</keyword>
<name>A0A510G964_9RICK</name>
<organism evidence="2 3">
    <name type="scientific">Rickettsia asiatica</name>
    <dbReference type="NCBI Taxonomy" id="238800"/>
    <lineage>
        <taxon>Bacteria</taxon>
        <taxon>Pseudomonadati</taxon>
        <taxon>Pseudomonadota</taxon>
        <taxon>Alphaproteobacteria</taxon>
        <taxon>Rickettsiales</taxon>
        <taxon>Rickettsiaceae</taxon>
        <taxon>Rickettsieae</taxon>
        <taxon>Rickettsia</taxon>
        <taxon>spotted fever group</taxon>
    </lineage>
</organism>
<protein>
    <submittedName>
        <fullName evidence="2">Uncharacterized protein</fullName>
    </submittedName>
</protein>
<geneLocation type="plasmid" evidence="2 3">
    <name>pRA1</name>
</geneLocation>
<dbReference type="EMBL" id="AP019564">
    <property type="protein sequence ID" value="BBJ32468.1"/>
    <property type="molecule type" value="Genomic_DNA"/>
</dbReference>
<keyword evidence="1" id="KW-0812">Transmembrane</keyword>
<keyword evidence="1" id="KW-0472">Membrane</keyword>
<accession>A0A510G964</accession>
<evidence type="ECO:0000313" key="3">
    <source>
        <dbReference type="Proteomes" id="UP000321183"/>
    </source>
</evidence>
<evidence type="ECO:0000313" key="2">
    <source>
        <dbReference type="EMBL" id="BBJ32468.1"/>
    </source>
</evidence>
<keyword evidence="1" id="KW-1133">Transmembrane helix</keyword>
<keyword evidence="3" id="KW-1185">Reference proteome</keyword>